<name>A0AAX4HW44_9PEZI</name>
<keyword evidence="1" id="KW-0808">Transferase</keyword>
<dbReference type="EMBL" id="CP137305">
    <property type="protein sequence ID" value="WQF75393.1"/>
    <property type="molecule type" value="Genomic_DNA"/>
</dbReference>
<feature type="region of interest" description="Disordered" evidence="2">
    <location>
        <begin position="305"/>
        <end position="325"/>
    </location>
</feature>
<dbReference type="PANTHER" id="PTHR45681">
    <property type="entry name" value="POLYKETIDE SYNTHASE 44-RELATED"/>
    <property type="match status" value="1"/>
</dbReference>
<dbReference type="InterPro" id="IPR013154">
    <property type="entry name" value="ADH-like_N"/>
</dbReference>
<accession>A0AAX4HW44</accession>
<protein>
    <submittedName>
        <fullName evidence="4">GroES-like superfamily, polyketide synthase, enoylreductase domain-containing protein</fullName>
    </submittedName>
</protein>
<evidence type="ECO:0000313" key="4">
    <source>
        <dbReference type="EMBL" id="WQF75393.1"/>
    </source>
</evidence>
<dbReference type="InterPro" id="IPR011032">
    <property type="entry name" value="GroES-like_sf"/>
</dbReference>
<evidence type="ECO:0000313" key="5">
    <source>
        <dbReference type="Proteomes" id="UP001322277"/>
    </source>
</evidence>
<dbReference type="InterPro" id="IPR050444">
    <property type="entry name" value="Polyketide_Synthase"/>
</dbReference>
<dbReference type="Gene3D" id="3.90.180.10">
    <property type="entry name" value="Medium-chain alcohol dehydrogenases, catalytic domain"/>
    <property type="match status" value="1"/>
</dbReference>
<sequence>MPSSHTLDFIVCCHLSTSVASMVTAMKDLHRLLKPGGTIILLEPRQESPTAMALYGTCPSWWRHGAVDRTTKDDAGPRNWHSCLEETGFVDIVDMPYISPATADAEEDVGDPAVHLLLIAKSPQQASVSPERSPPVPILLIRGDTTREIQGNPSLSGLAALLRGFGHQVTTTSTLEDADPAGKINPTEEEFRALQDLFLKSRGVLFIIRGTRSYSPVLNMVVGMIRTVRSEIGESRLLVLDVEDKADRTISDPDVVKAVGALFEREFLAGNVASPSATGASDTEFRLWYGRLMVPRLIPDKAASRDVMAASEGQDNGTPTPQEEVWTQPGRLLRAEISTPGLLDTIHFVNDNHHPDAGLAANSVEIEVKAVGLNSRDVMMAMGQTELEALGAEASGVVTAVGDGMHERFAVGDRVACLHLGTIRSFVRGDSRFVQKLPPDMGFDTGAALPGAYTTSKHYCCFCCCCCYCSRLADHQCPLPLL</sequence>
<dbReference type="RefSeq" id="XP_062772617.1">
    <property type="nucleotide sequence ID" value="XM_062916566.1"/>
</dbReference>
<evidence type="ECO:0000259" key="3">
    <source>
        <dbReference type="SMART" id="SM00829"/>
    </source>
</evidence>
<evidence type="ECO:0000256" key="2">
    <source>
        <dbReference type="SAM" id="MobiDB-lite"/>
    </source>
</evidence>
<dbReference type="SUPFAM" id="SSF53335">
    <property type="entry name" value="S-adenosyl-L-methionine-dependent methyltransferases"/>
    <property type="match status" value="1"/>
</dbReference>
<gene>
    <name evidence="4" type="ORF">CDEST_00407</name>
</gene>
<feature type="domain" description="Enoyl reductase (ER)" evidence="3">
    <location>
        <begin position="341"/>
        <end position="482"/>
    </location>
</feature>
<dbReference type="GO" id="GO:0016740">
    <property type="term" value="F:transferase activity"/>
    <property type="evidence" value="ECO:0007669"/>
    <property type="project" value="UniProtKB-KW"/>
</dbReference>
<organism evidence="4 5">
    <name type="scientific">Colletotrichum destructivum</name>
    <dbReference type="NCBI Taxonomy" id="34406"/>
    <lineage>
        <taxon>Eukaryota</taxon>
        <taxon>Fungi</taxon>
        <taxon>Dikarya</taxon>
        <taxon>Ascomycota</taxon>
        <taxon>Pezizomycotina</taxon>
        <taxon>Sordariomycetes</taxon>
        <taxon>Hypocreomycetidae</taxon>
        <taxon>Glomerellales</taxon>
        <taxon>Glomerellaceae</taxon>
        <taxon>Colletotrichum</taxon>
        <taxon>Colletotrichum destructivum species complex</taxon>
    </lineage>
</organism>
<dbReference type="PANTHER" id="PTHR45681:SF6">
    <property type="entry name" value="POLYKETIDE SYNTHASE 37"/>
    <property type="match status" value="1"/>
</dbReference>
<keyword evidence="5" id="KW-1185">Reference proteome</keyword>
<dbReference type="Proteomes" id="UP001322277">
    <property type="component" value="Chromosome 1"/>
</dbReference>
<dbReference type="GO" id="GO:0016491">
    <property type="term" value="F:oxidoreductase activity"/>
    <property type="evidence" value="ECO:0007669"/>
    <property type="project" value="InterPro"/>
</dbReference>
<dbReference type="GeneID" id="87936910"/>
<evidence type="ECO:0000256" key="1">
    <source>
        <dbReference type="ARBA" id="ARBA00022679"/>
    </source>
</evidence>
<dbReference type="SUPFAM" id="SSF50129">
    <property type="entry name" value="GroES-like"/>
    <property type="match status" value="1"/>
</dbReference>
<dbReference type="InterPro" id="IPR029063">
    <property type="entry name" value="SAM-dependent_MTases_sf"/>
</dbReference>
<dbReference type="AlphaFoldDB" id="A0AAX4HW44"/>
<reference evidence="5" key="1">
    <citation type="journal article" date="2023" name="bioRxiv">
        <title>Complete genome of the Medicago anthracnose fungus, Colletotrichum destructivum, reveals a mini-chromosome-like region within a core chromosome.</title>
        <authorList>
            <person name="Lapalu N."/>
            <person name="Simon A."/>
            <person name="Lu A."/>
            <person name="Plaumann P.-L."/>
            <person name="Amselem J."/>
            <person name="Pigne S."/>
            <person name="Auger A."/>
            <person name="Koch C."/>
            <person name="Dallery J.-F."/>
            <person name="O'Connell R.J."/>
        </authorList>
    </citation>
    <scope>NUCLEOTIDE SEQUENCE [LARGE SCALE GENOMIC DNA]</scope>
    <source>
        <strain evidence="5">CBS 520.97</strain>
    </source>
</reference>
<dbReference type="InterPro" id="IPR020843">
    <property type="entry name" value="ER"/>
</dbReference>
<dbReference type="SMART" id="SM00829">
    <property type="entry name" value="PKS_ER"/>
    <property type="match status" value="1"/>
</dbReference>
<dbReference type="Pfam" id="PF08240">
    <property type="entry name" value="ADH_N"/>
    <property type="match status" value="1"/>
</dbReference>
<dbReference type="KEGG" id="cdet:87936910"/>
<proteinExistence type="predicted"/>
<dbReference type="Gene3D" id="3.40.50.150">
    <property type="entry name" value="Vaccinia Virus protein VP39"/>
    <property type="match status" value="1"/>
</dbReference>